<evidence type="ECO:0000256" key="1">
    <source>
        <dbReference type="SAM" id="MobiDB-lite"/>
    </source>
</evidence>
<dbReference type="Proteomes" id="UP000231279">
    <property type="component" value="Unassembled WGS sequence"/>
</dbReference>
<dbReference type="Pfam" id="PF00855">
    <property type="entry name" value="PWWP"/>
    <property type="match status" value="1"/>
</dbReference>
<proteinExistence type="predicted"/>
<evidence type="ECO:0000313" key="4">
    <source>
        <dbReference type="Proteomes" id="UP000231279"/>
    </source>
</evidence>
<name>A0A2G9GEC4_9LAMI</name>
<evidence type="ECO:0000259" key="2">
    <source>
        <dbReference type="PROSITE" id="PS50812"/>
    </source>
</evidence>
<dbReference type="OrthoDB" id="1908535at2759"/>
<feature type="region of interest" description="Disordered" evidence="1">
    <location>
        <begin position="126"/>
        <end position="169"/>
    </location>
</feature>
<dbReference type="InterPro" id="IPR000313">
    <property type="entry name" value="PWWP_dom"/>
</dbReference>
<dbReference type="AlphaFoldDB" id="A0A2G9GEC4"/>
<dbReference type="CDD" id="cd05162">
    <property type="entry name" value="PWWP"/>
    <property type="match status" value="1"/>
</dbReference>
<dbReference type="InterPro" id="IPR044679">
    <property type="entry name" value="PWWP2-like"/>
</dbReference>
<reference evidence="4" key="1">
    <citation type="journal article" date="2018" name="Gigascience">
        <title>Genome assembly of the Pink Ipe (Handroanthus impetiginosus, Bignoniaceae), a highly valued, ecologically keystone Neotropical timber forest tree.</title>
        <authorList>
            <person name="Silva-Junior O.B."/>
            <person name="Grattapaglia D."/>
            <person name="Novaes E."/>
            <person name="Collevatti R.G."/>
        </authorList>
    </citation>
    <scope>NUCLEOTIDE SEQUENCE [LARGE SCALE GENOMIC DNA]</scope>
    <source>
        <strain evidence="4">cv. UFG-1</strain>
    </source>
</reference>
<dbReference type="PANTHER" id="PTHR33697">
    <property type="entry name" value="T17B22.17 PROTEIN-RELATED"/>
    <property type="match status" value="1"/>
</dbReference>
<dbReference type="PROSITE" id="PS50812">
    <property type="entry name" value="PWWP"/>
    <property type="match status" value="1"/>
</dbReference>
<feature type="compositionally biased region" description="Polar residues" evidence="1">
    <location>
        <begin position="619"/>
        <end position="633"/>
    </location>
</feature>
<dbReference type="STRING" id="429701.A0A2G9GEC4"/>
<dbReference type="Gene3D" id="2.30.30.140">
    <property type="match status" value="1"/>
</dbReference>
<dbReference type="SUPFAM" id="SSF63748">
    <property type="entry name" value="Tudor/PWWP/MBT"/>
    <property type="match status" value="1"/>
</dbReference>
<sequence>MGSSETGGGVTDCSVGSIVWVRRRNGSWWPGKILGPEELSSSHITSPRSGTPVKLLGREDASVDWYNLEKSKRVKAFRCGEFDDCIERAEATQGMPPKKREKYARREDAILHALELERQLLEKKYGNLGNSSNGRSKGSPDAVTSAEHLGNGTDGGNQKDPRSDQLPESLGTSLAEKIAADQHPFEEIVREGNQQSGDDDSAGVLPRMRGLQDFGLRTAPPTREELSGGAFRAKRSRYAYLLHDSGDYSNDNQTLSSQMEIPVSKVEEGGYPAEVGEDHISGSTEDTETDCSETDSLESDTDDEMAAISDGSASIELQPKYPRRIEAQEDHASISSSEDLDELAFSDGLSHPFSHGPVSTSVGVSKWQLKGKRNNRSLGKRSLDRTDSEISRGYMNGKNANWNNSGFKADFSDKSFRTYVSRHGSTGFHSSIDITDSEGLAWNNHSAMRGYWDDSLEYVDPSYVGRHHFGSRIMLIDVDLKVQANNYRKDVPMISLVSKLNGHAIVGHPIQIEALESGSSENPLSSADHLFPEPVESPTAALPSVWRTGRRTANFRVPRPFLSSALNSDNKQHSQFFDQELPTGSDHGTMRQKGNMMQKSNSLYPMDRKFSRNSPKKISPSSNQKIRTLSSIASEDKHHGDPRSSGSNYTDGLIKADNAPTTIACIPVKLVFSRLHEELVGRHA</sequence>
<gene>
    <name evidence="3" type="ORF">CDL12_23838</name>
</gene>
<feature type="domain" description="PWWP" evidence="2">
    <location>
        <begin position="15"/>
        <end position="70"/>
    </location>
</feature>
<keyword evidence="4" id="KW-1185">Reference proteome</keyword>
<accession>A0A2G9GEC4</accession>
<dbReference type="PANTHER" id="PTHR33697:SF2">
    <property type="entry name" value="T17B22.17 PROTEIN"/>
    <property type="match status" value="1"/>
</dbReference>
<comment type="caution">
    <text evidence="3">The sequence shown here is derived from an EMBL/GenBank/DDBJ whole genome shotgun (WGS) entry which is preliminary data.</text>
</comment>
<organism evidence="3 4">
    <name type="scientific">Handroanthus impetiginosus</name>
    <dbReference type="NCBI Taxonomy" id="429701"/>
    <lineage>
        <taxon>Eukaryota</taxon>
        <taxon>Viridiplantae</taxon>
        <taxon>Streptophyta</taxon>
        <taxon>Embryophyta</taxon>
        <taxon>Tracheophyta</taxon>
        <taxon>Spermatophyta</taxon>
        <taxon>Magnoliopsida</taxon>
        <taxon>eudicotyledons</taxon>
        <taxon>Gunneridae</taxon>
        <taxon>Pentapetalae</taxon>
        <taxon>asterids</taxon>
        <taxon>lamiids</taxon>
        <taxon>Lamiales</taxon>
        <taxon>Bignoniaceae</taxon>
        <taxon>Crescentiina</taxon>
        <taxon>Tabebuia alliance</taxon>
        <taxon>Handroanthus</taxon>
    </lineage>
</organism>
<dbReference type="EMBL" id="NKXS01005455">
    <property type="protein sequence ID" value="PIN03638.1"/>
    <property type="molecule type" value="Genomic_DNA"/>
</dbReference>
<feature type="compositionally biased region" description="Acidic residues" evidence="1">
    <location>
        <begin position="285"/>
        <end position="300"/>
    </location>
</feature>
<feature type="region of interest" description="Disordered" evidence="1">
    <location>
        <begin position="278"/>
        <end position="300"/>
    </location>
</feature>
<evidence type="ECO:0000313" key="3">
    <source>
        <dbReference type="EMBL" id="PIN03638.1"/>
    </source>
</evidence>
<feature type="region of interest" description="Disordered" evidence="1">
    <location>
        <begin position="578"/>
        <end position="652"/>
    </location>
</feature>
<protein>
    <recommendedName>
        <fullName evidence="2">PWWP domain-containing protein</fullName>
    </recommendedName>
</protein>